<evidence type="ECO:0000256" key="5">
    <source>
        <dbReference type="ARBA" id="ARBA00010869"/>
    </source>
</evidence>
<comment type="caution">
    <text evidence="10">The sequence shown here is derived from an EMBL/GenBank/DDBJ whole genome shotgun (WGS) entry which is preliminary data.</text>
</comment>
<evidence type="ECO:0000256" key="3">
    <source>
        <dbReference type="ARBA" id="ARBA00001936"/>
    </source>
</evidence>
<dbReference type="GO" id="GO:0018114">
    <property type="term" value="F:threonine racemase activity"/>
    <property type="evidence" value="ECO:0007669"/>
    <property type="project" value="TreeGrafter"/>
</dbReference>
<organism evidence="10 11">
    <name type="scientific">Pleurostoma richardsiae</name>
    <dbReference type="NCBI Taxonomy" id="41990"/>
    <lineage>
        <taxon>Eukaryota</taxon>
        <taxon>Fungi</taxon>
        <taxon>Dikarya</taxon>
        <taxon>Ascomycota</taxon>
        <taxon>Pezizomycotina</taxon>
        <taxon>Sordariomycetes</taxon>
        <taxon>Sordariomycetidae</taxon>
        <taxon>Calosphaeriales</taxon>
        <taxon>Pleurostomataceae</taxon>
        <taxon>Pleurostoma</taxon>
    </lineage>
</organism>
<evidence type="ECO:0000256" key="4">
    <source>
        <dbReference type="ARBA" id="ARBA00001946"/>
    </source>
</evidence>
<reference evidence="10" key="1">
    <citation type="submission" date="2022-07" db="EMBL/GenBank/DDBJ databases">
        <title>Fungi with potential for degradation of polypropylene.</title>
        <authorList>
            <person name="Gostincar C."/>
        </authorList>
    </citation>
    <scope>NUCLEOTIDE SEQUENCE</scope>
    <source>
        <strain evidence="10">EXF-13308</strain>
    </source>
</reference>
<dbReference type="GO" id="GO:0030378">
    <property type="term" value="F:serine racemase activity"/>
    <property type="evidence" value="ECO:0007669"/>
    <property type="project" value="TreeGrafter"/>
</dbReference>
<keyword evidence="7" id="KW-0663">Pyridoxal phosphate</keyword>
<evidence type="ECO:0000256" key="8">
    <source>
        <dbReference type="ARBA" id="ARBA00023239"/>
    </source>
</evidence>
<feature type="domain" description="Tryptophan synthase beta chain-like PALP" evidence="9">
    <location>
        <begin position="64"/>
        <end position="350"/>
    </location>
</feature>
<gene>
    <name evidence="10" type="ORF">NKR23_g1328</name>
</gene>
<dbReference type="SUPFAM" id="SSF53686">
    <property type="entry name" value="Tryptophan synthase beta subunit-like PLP-dependent enzymes"/>
    <property type="match status" value="1"/>
</dbReference>
<protein>
    <submittedName>
        <fullName evidence="10">Pyridoxal-phosphate dependent enzyme</fullName>
    </submittedName>
</protein>
<dbReference type="AlphaFoldDB" id="A0AA38VPP6"/>
<comment type="cofactor">
    <cofactor evidence="4">
        <name>Mg(2+)</name>
        <dbReference type="ChEBI" id="CHEBI:18420"/>
    </cofactor>
</comment>
<dbReference type="Gene3D" id="3.40.50.1100">
    <property type="match status" value="2"/>
</dbReference>
<dbReference type="InterPro" id="IPR001926">
    <property type="entry name" value="TrpB-like_PALP"/>
</dbReference>
<dbReference type="GO" id="GO:0030170">
    <property type="term" value="F:pyridoxal phosphate binding"/>
    <property type="evidence" value="ECO:0007669"/>
    <property type="project" value="InterPro"/>
</dbReference>
<dbReference type="Proteomes" id="UP001174694">
    <property type="component" value="Unassembled WGS sequence"/>
</dbReference>
<evidence type="ECO:0000313" key="10">
    <source>
        <dbReference type="EMBL" id="KAJ9156381.1"/>
    </source>
</evidence>
<dbReference type="GO" id="GO:0003941">
    <property type="term" value="F:L-serine ammonia-lyase activity"/>
    <property type="evidence" value="ECO:0007669"/>
    <property type="project" value="TreeGrafter"/>
</dbReference>
<keyword evidence="11" id="KW-1185">Reference proteome</keyword>
<sequence length="387" mass="41138">MADPSTWLPLTRDSVQAARELIRPHVHVTPVMTNRTLDALASSPADLEGTRWAAGAGREAAAAAARPTIRLWLKCENFQRVGAFKARGAFHAVERLKREPGWVEGGGMEKGVVTHSSGNHAQALALAAKENGIPAYIVMPNISAPPKIAATKGYGATVIFSGSTSVEREAVADKVIAETGARLVPPYDHADIILGQGTMGLELQEQVEQMMAERGEAKGQKDSEKKRKGLDAIITPCGGGGMLSGVALSCEGTGIAVFGAEPEFEGADDCRRGFAAGKRVESVSSLTIADGLRTPVGKVPWSVIYERRLVREMYSVTEDEIKAALRLVYERAKLVVEPSAVVPLAVALYNEDFRALVEREAGPEGWDLGVVLSGGNVSLDALGKLFA</sequence>
<keyword evidence="8" id="KW-0456">Lyase</keyword>
<dbReference type="Pfam" id="PF00291">
    <property type="entry name" value="PALP"/>
    <property type="match status" value="1"/>
</dbReference>
<dbReference type="CDD" id="cd01562">
    <property type="entry name" value="Thr-dehyd"/>
    <property type="match status" value="1"/>
</dbReference>
<comment type="cofactor">
    <cofactor evidence="1">
        <name>Ca(2+)</name>
        <dbReference type="ChEBI" id="CHEBI:29108"/>
    </cofactor>
</comment>
<dbReference type="InterPro" id="IPR036052">
    <property type="entry name" value="TrpB-like_PALP_sf"/>
</dbReference>
<evidence type="ECO:0000256" key="1">
    <source>
        <dbReference type="ARBA" id="ARBA00001913"/>
    </source>
</evidence>
<dbReference type="GO" id="GO:0006520">
    <property type="term" value="P:amino acid metabolic process"/>
    <property type="evidence" value="ECO:0007669"/>
    <property type="project" value="InterPro"/>
</dbReference>
<dbReference type="FunFam" id="3.40.50.1100:FF:000005">
    <property type="entry name" value="Threonine dehydratase catabolic"/>
    <property type="match status" value="1"/>
</dbReference>
<dbReference type="GO" id="GO:0008721">
    <property type="term" value="F:D-serine ammonia-lyase activity"/>
    <property type="evidence" value="ECO:0007669"/>
    <property type="project" value="TreeGrafter"/>
</dbReference>
<dbReference type="PROSITE" id="PS00165">
    <property type="entry name" value="DEHYDRATASE_SER_THR"/>
    <property type="match status" value="1"/>
</dbReference>
<accession>A0AA38VPP6</accession>
<comment type="cofactor">
    <cofactor evidence="3">
        <name>Mn(2+)</name>
        <dbReference type="ChEBI" id="CHEBI:29035"/>
    </cofactor>
</comment>
<evidence type="ECO:0000259" key="9">
    <source>
        <dbReference type="Pfam" id="PF00291"/>
    </source>
</evidence>
<keyword evidence="6" id="KW-0460">Magnesium</keyword>
<dbReference type="GO" id="GO:0000287">
    <property type="term" value="F:magnesium ion binding"/>
    <property type="evidence" value="ECO:0007669"/>
    <property type="project" value="TreeGrafter"/>
</dbReference>
<evidence type="ECO:0000313" key="11">
    <source>
        <dbReference type="Proteomes" id="UP001174694"/>
    </source>
</evidence>
<proteinExistence type="inferred from homology"/>
<dbReference type="GO" id="GO:0005524">
    <property type="term" value="F:ATP binding"/>
    <property type="evidence" value="ECO:0007669"/>
    <property type="project" value="TreeGrafter"/>
</dbReference>
<dbReference type="InterPro" id="IPR000634">
    <property type="entry name" value="Ser/Thr_deHydtase_PyrdxlP-BS"/>
</dbReference>
<evidence type="ECO:0000256" key="2">
    <source>
        <dbReference type="ARBA" id="ARBA00001933"/>
    </source>
</evidence>
<comment type="similarity">
    <text evidence="5">Belongs to the serine/threonine dehydratase family.</text>
</comment>
<dbReference type="EMBL" id="JANBVO010000002">
    <property type="protein sequence ID" value="KAJ9156381.1"/>
    <property type="molecule type" value="Genomic_DNA"/>
</dbReference>
<evidence type="ECO:0000256" key="6">
    <source>
        <dbReference type="ARBA" id="ARBA00022842"/>
    </source>
</evidence>
<comment type="cofactor">
    <cofactor evidence="2">
        <name>pyridoxal 5'-phosphate</name>
        <dbReference type="ChEBI" id="CHEBI:597326"/>
    </cofactor>
</comment>
<name>A0AA38VPP6_9PEZI</name>
<dbReference type="PANTHER" id="PTHR43050">
    <property type="entry name" value="SERINE / THREONINE RACEMASE FAMILY MEMBER"/>
    <property type="match status" value="1"/>
</dbReference>
<dbReference type="PANTHER" id="PTHR43050:SF1">
    <property type="entry name" value="SERINE RACEMASE"/>
    <property type="match status" value="1"/>
</dbReference>
<evidence type="ECO:0000256" key="7">
    <source>
        <dbReference type="ARBA" id="ARBA00022898"/>
    </source>
</evidence>